<name>A0A5D3FAC7_9ACTN</name>
<keyword evidence="2" id="KW-1185">Reference proteome</keyword>
<dbReference type="PANTHER" id="PTHR36529:SF1">
    <property type="entry name" value="GLYCOSYLTRANSFERASE"/>
    <property type="match status" value="1"/>
</dbReference>
<reference evidence="1 2" key="1">
    <citation type="submission" date="2019-08" db="EMBL/GenBank/DDBJ databases">
        <title>Actinomadura sp. nov. CYP1-5 isolated from mountain soil.</title>
        <authorList>
            <person name="Songsumanus A."/>
            <person name="Kuncharoen N."/>
            <person name="Kudo T."/>
            <person name="Yuki M."/>
            <person name="Igarashi Y."/>
            <person name="Tanasupawat S."/>
        </authorList>
    </citation>
    <scope>NUCLEOTIDE SEQUENCE [LARGE SCALE GENOMIC DNA]</scope>
    <source>
        <strain evidence="1 2">CYP1-5</strain>
    </source>
</reference>
<dbReference type="InterPro" id="IPR018641">
    <property type="entry name" value="Trfase_1_rSAM/seldom-assoc"/>
</dbReference>
<dbReference type="AlphaFoldDB" id="A0A5D3FAC7"/>
<dbReference type="Gene3D" id="3.90.550.10">
    <property type="entry name" value="Spore Coat Polysaccharide Biosynthesis Protein SpsA, Chain A"/>
    <property type="match status" value="1"/>
</dbReference>
<dbReference type="InterPro" id="IPR029044">
    <property type="entry name" value="Nucleotide-diphossugar_trans"/>
</dbReference>
<accession>A0A5D3FAC7</accession>
<dbReference type="GO" id="GO:0016740">
    <property type="term" value="F:transferase activity"/>
    <property type="evidence" value="ECO:0007669"/>
    <property type="project" value="UniProtKB-KW"/>
</dbReference>
<dbReference type="SUPFAM" id="SSF53448">
    <property type="entry name" value="Nucleotide-diphospho-sugar transferases"/>
    <property type="match status" value="1"/>
</dbReference>
<proteinExistence type="predicted"/>
<keyword evidence="1" id="KW-0808">Transferase</keyword>
<dbReference type="PANTHER" id="PTHR36529">
    <property type="entry name" value="SLL1095 PROTEIN"/>
    <property type="match status" value="1"/>
</dbReference>
<dbReference type="Pfam" id="PF09837">
    <property type="entry name" value="DUF2064"/>
    <property type="match status" value="1"/>
</dbReference>
<evidence type="ECO:0000313" key="2">
    <source>
        <dbReference type="Proteomes" id="UP000323505"/>
    </source>
</evidence>
<dbReference type="Proteomes" id="UP000323505">
    <property type="component" value="Unassembled WGS sequence"/>
</dbReference>
<dbReference type="RefSeq" id="WP_148765294.1">
    <property type="nucleotide sequence ID" value="NZ_VSRQ01000007.1"/>
</dbReference>
<dbReference type="EMBL" id="VSRQ01000007">
    <property type="protein sequence ID" value="TYK45032.1"/>
    <property type="molecule type" value="Genomic_DNA"/>
</dbReference>
<protein>
    <submittedName>
        <fullName evidence="1">Glycosyltransferase</fullName>
    </submittedName>
</protein>
<comment type="caution">
    <text evidence="1">The sequence shown here is derived from an EMBL/GenBank/DDBJ whole genome shotgun (WGS) entry which is preliminary data.</text>
</comment>
<dbReference type="NCBIfam" id="TIGR04282">
    <property type="entry name" value="glyco_like_cofC"/>
    <property type="match status" value="1"/>
</dbReference>
<sequence length="223" mass="22695">MTPAPAEADLVVIAKEPAPGRVKTRLSPRYTPGEAAVLAEAALRDTLAAVTAAPAGRRTLALSGTPGPWLPAGVAVVAQRGGGLDERLAAAFDDAYAGRPLVLIGMDTPQVTPAFLAEAGRALARRDAVLGPASDGGFWLLGLRRPDARLLRGVPMSTPRTGEAQLARLHAAGLTVGLLPELTDVDVPADADAVADLAPATRFAAAVRALRAARAGREGAVSA</sequence>
<organism evidence="1 2">
    <name type="scientific">Actinomadura decatromicini</name>
    <dbReference type="NCBI Taxonomy" id="2604572"/>
    <lineage>
        <taxon>Bacteria</taxon>
        <taxon>Bacillati</taxon>
        <taxon>Actinomycetota</taxon>
        <taxon>Actinomycetes</taxon>
        <taxon>Streptosporangiales</taxon>
        <taxon>Thermomonosporaceae</taxon>
        <taxon>Actinomadura</taxon>
    </lineage>
</organism>
<gene>
    <name evidence="1" type="ORF">FXF68_30555</name>
</gene>
<evidence type="ECO:0000313" key="1">
    <source>
        <dbReference type="EMBL" id="TYK45032.1"/>
    </source>
</evidence>